<dbReference type="STRING" id="1344416.A0A139AYH0"/>
<dbReference type="InterPro" id="IPR004046">
    <property type="entry name" value="GST_C"/>
</dbReference>
<protein>
    <recommendedName>
        <fullName evidence="1">glutathione transferase</fullName>
        <ecNumber evidence="1">2.5.1.18</ecNumber>
    </recommendedName>
</protein>
<dbReference type="PROSITE" id="PS50405">
    <property type="entry name" value="GST_CTER"/>
    <property type="match status" value="1"/>
</dbReference>
<proteinExistence type="inferred from homology"/>
<evidence type="ECO:0000256" key="1">
    <source>
        <dbReference type="ARBA" id="ARBA00012452"/>
    </source>
</evidence>
<dbReference type="InterPro" id="IPR036282">
    <property type="entry name" value="Glutathione-S-Trfase_C_sf"/>
</dbReference>
<dbReference type="GO" id="GO:0004364">
    <property type="term" value="F:glutathione transferase activity"/>
    <property type="evidence" value="ECO:0007669"/>
    <property type="project" value="UniProtKB-EC"/>
</dbReference>
<evidence type="ECO:0000259" key="6">
    <source>
        <dbReference type="PROSITE" id="PS50405"/>
    </source>
</evidence>
<dbReference type="CDD" id="cd03053">
    <property type="entry name" value="GST_N_Phi"/>
    <property type="match status" value="1"/>
</dbReference>
<comment type="similarity">
    <text evidence="4">Belongs to the GST superfamily.</text>
</comment>
<evidence type="ECO:0000313" key="7">
    <source>
        <dbReference type="EMBL" id="KXS21754.1"/>
    </source>
</evidence>
<dbReference type="InterPro" id="IPR040079">
    <property type="entry name" value="Glutathione_S-Trfase"/>
</dbReference>
<feature type="domain" description="GST N-terminal" evidence="5">
    <location>
        <begin position="6"/>
        <end position="87"/>
    </location>
</feature>
<gene>
    <name evidence="7" type="ORF">M427DRAFT_51135</name>
</gene>
<keyword evidence="2" id="KW-0808">Transferase</keyword>
<dbReference type="SUPFAM" id="SSF47616">
    <property type="entry name" value="GST C-terminal domain-like"/>
    <property type="match status" value="1"/>
</dbReference>
<dbReference type="Proteomes" id="UP000070544">
    <property type="component" value="Unassembled WGS sequence"/>
</dbReference>
<organism evidence="7 8">
    <name type="scientific">Gonapodya prolifera (strain JEL478)</name>
    <name type="common">Monoblepharis prolifera</name>
    <dbReference type="NCBI Taxonomy" id="1344416"/>
    <lineage>
        <taxon>Eukaryota</taxon>
        <taxon>Fungi</taxon>
        <taxon>Fungi incertae sedis</taxon>
        <taxon>Chytridiomycota</taxon>
        <taxon>Chytridiomycota incertae sedis</taxon>
        <taxon>Monoblepharidomycetes</taxon>
        <taxon>Monoblepharidales</taxon>
        <taxon>Gonapodyaceae</taxon>
        <taxon>Gonapodya</taxon>
    </lineage>
</organism>
<dbReference type="SFLD" id="SFLDG00358">
    <property type="entry name" value="Main_(cytGST)"/>
    <property type="match status" value="1"/>
</dbReference>
<dbReference type="PROSITE" id="PS50404">
    <property type="entry name" value="GST_NTER"/>
    <property type="match status" value="1"/>
</dbReference>
<evidence type="ECO:0000256" key="3">
    <source>
        <dbReference type="ARBA" id="ARBA00047960"/>
    </source>
</evidence>
<dbReference type="GO" id="GO:0005737">
    <property type="term" value="C:cytoplasm"/>
    <property type="evidence" value="ECO:0007669"/>
    <property type="project" value="TreeGrafter"/>
</dbReference>
<dbReference type="InterPro" id="IPR004045">
    <property type="entry name" value="Glutathione_S-Trfase_N"/>
</dbReference>
<keyword evidence="8" id="KW-1185">Reference proteome</keyword>
<dbReference type="Pfam" id="PF00043">
    <property type="entry name" value="GST_C"/>
    <property type="match status" value="1"/>
</dbReference>
<dbReference type="Pfam" id="PF02798">
    <property type="entry name" value="GST_N"/>
    <property type="match status" value="1"/>
</dbReference>
<dbReference type="GO" id="GO:0006749">
    <property type="term" value="P:glutathione metabolic process"/>
    <property type="evidence" value="ECO:0007669"/>
    <property type="project" value="TreeGrafter"/>
</dbReference>
<dbReference type="SUPFAM" id="SSF52833">
    <property type="entry name" value="Thioredoxin-like"/>
    <property type="match status" value="1"/>
</dbReference>
<dbReference type="InterPro" id="IPR036249">
    <property type="entry name" value="Thioredoxin-like_sf"/>
</dbReference>
<dbReference type="EMBL" id="KQ965732">
    <property type="protein sequence ID" value="KXS21754.1"/>
    <property type="molecule type" value="Genomic_DNA"/>
</dbReference>
<dbReference type="Gene3D" id="3.40.30.10">
    <property type="entry name" value="Glutaredoxin"/>
    <property type="match status" value="1"/>
</dbReference>
<dbReference type="Gene3D" id="1.20.1050.10">
    <property type="match status" value="1"/>
</dbReference>
<evidence type="ECO:0000313" key="8">
    <source>
        <dbReference type="Proteomes" id="UP000070544"/>
    </source>
</evidence>
<evidence type="ECO:0000256" key="2">
    <source>
        <dbReference type="ARBA" id="ARBA00022679"/>
    </source>
</evidence>
<accession>A0A139AYH0</accession>
<feature type="domain" description="GST C-terminal" evidence="6">
    <location>
        <begin position="94"/>
        <end position="217"/>
    </location>
</feature>
<dbReference type="SFLD" id="SFLDS00019">
    <property type="entry name" value="Glutathione_Transferase_(cytos"/>
    <property type="match status" value="1"/>
</dbReference>
<name>A0A139AYH0_GONPJ</name>
<dbReference type="GO" id="GO:0043295">
    <property type="term" value="F:glutathione binding"/>
    <property type="evidence" value="ECO:0007669"/>
    <property type="project" value="TreeGrafter"/>
</dbReference>
<dbReference type="PANTHER" id="PTHR43900:SF3">
    <property type="entry name" value="GLUTATHIONE S-TRANSFERASE RHO"/>
    <property type="match status" value="1"/>
</dbReference>
<dbReference type="OMA" id="AAYHNTV"/>
<reference evidence="7 8" key="1">
    <citation type="journal article" date="2015" name="Genome Biol. Evol.">
        <title>Phylogenomic analyses indicate that early fungi evolved digesting cell walls of algal ancestors of land plants.</title>
        <authorList>
            <person name="Chang Y."/>
            <person name="Wang S."/>
            <person name="Sekimoto S."/>
            <person name="Aerts A.L."/>
            <person name="Choi C."/>
            <person name="Clum A."/>
            <person name="LaButti K.M."/>
            <person name="Lindquist E.A."/>
            <person name="Yee Ngan C."/>
            <person name="Ohm R.A."/>
            <person name="Salamov A.A."/>
            <person name="Grigoriev I.V."/>
            <person name="Spatafora J.W."/>
            <person name="Berbee M.L."/>
        </authorList>
    </citation>
    <scope>NUCLEOTIDE SEQUENCE [LARGE SCALE GENOMIC DNA]</scope>
    <source>
        <strain evidence="7 8">JEL478</strain>
    </source>
</reference>
<evidence type="ECO:0000256" key="4">
    <source>
        <dbReference type="RuleBase" id="RU003494"/>
    </source>
</evidence>
<dbReference type="InterPro" id="IPR010987">
    <property type="entry name" value="Glutathione-S-Trfase_C-like"/>
</dbReference>
<sequence length="217" mass="24594">MTTPDSPLTVYGNPLSTCTRRVLFALREKGVPYELVAVDLRAGEHKSPEFLKLQPFGQIPVLQDGTFTLFESRAICRYIERKYRGHGTSLIPEGAKEAGIVDEWCSVEQAIFDPPCSGLVSELLFKKSRGLEHDPLRARVLVRQLEEVMDVYERHLSDGKEYLAGEFSLADLFHAPYGVYLAPVGLLPILTTPSRPHVKAWWERLVARKAWREVEET</sequence>
<evidence type="ECO:0000259" key="5">
    <source>
        <dbReference type="PROSITE" id="PS50404"/>
    </source>
</evidence>
<dbReference type="EC" id="2.5.1.18" evidence="1"/>
<dbReference type="PANTHER" id="PTHR43900">
    <property type="entry name" value="GLUTATHIONE S-TRANSFERASE RHO"/>
    <property type="match status" value="1"/>
</dbReference>
<dbReference type="FunFam" id="3.40.30.10:FF:000016">
    <property type="entry name" value="Glutathione S-transferase F2"/>
    <property type="match status" value="1"/>
</dbReference>
<dbReference type="AlphaFoldDB" id="A0A139AYH0"/>
<comment type="catalytic activity">
    <reaction evidence="3">
        <text>RX + glutathione = an S-substituted glutathione + a halide anion + H(+)</text>
        <dbReference type="Rhea" id="RHEA:16437"/>
        <dbReference type="ChEBI" id="CHEBI:15378"/>
        <dbReference type="ChEBI" id="CHEBI:16042"/>
        <dbReference type="ChEBI" id="CHEBI:17792"/>
        <dbReference type="ChEBI" id="CHEBI:57925"/>
        <dbReference type="ChEBI" id="CHEBI:90779"/>
        <dbReference type="EC" id="2.5.1.18"/>
    </reaction>
</comment>
<dbReference type="OrthoDB" id="249703at2759"/>
<dbReference type="SFLD" id="SFLDG01154">
    <property type="entry name" value="Main.5:_Phi-like"/>
    <property type="match status" value="1"/>
</dbReference>